<protein>
    <submittedName>
        <fullName evidence="2">Uncharacterized protein</fullName>
    </submittedName>
</protein>
<gene>
    <name evidence="2" type="ORF">IC229_35005</name>
</gene>
<dbReference type="Proteomes" id="UP000598820">
    <property type="component" value="Unassembled WGS sequence"/>
</dbReference>
<sequence length="137" mass="15716">MELNQQDQAPNYDWQEQHERAAGKEQDRYGKLSVTDILHRVELGQYGEYNMIWHTLAEEAMLQQAGWTLFRVLQRDEVDYLIRCNCAEALLELLGRTDVLQTLNEAVNLTKGSPAERQPYLLALEGELTQQLGAKPA</sequence>
<evidence type="ECO:0000313" key="2">
    <source>
        <dbReference type="EMBL" id="MBD2705860.1"/>
    </source>
</evidence>
<dbReference type="RefSeq" id="WP_190893676.1">
    <property type="nucleotide sequence ID" value="NZ_JACWZY010000077.1"/>
</dbReference>
<name>A0A927AWQ6_9BACT</name>
<evidence type="ECO:0000256" key="1">
    <source>
        <dbReference type="SAM" id="MobiDB-lite"/>
    </source>
</evidence>
<feature type="region of interest" description="Disordered" evidence="1">
    <location>
        <begin position="1"/>
        <end position="27"/>
    </location>
</feature>
<dbReference type="AlphaFoldDB" id="A0A927AWQ6"/>
<reference evidence="2" key="1">
    <citation type="submission" date="2020-09" db="EMBL/GenBank/DDBJ databases">
        <authorList>
            <person name="Kim M.K."/>
        </authorList>
    </citation>
    <scope>NUCLEOTIDE SEQUENCE</scope>
    <source>
        <strain evidence="2">BT702</strain>
    </source>
</reference>
<proteinExistence type="predicted"/>
<dbReference type="EMBL" id="JACWZY010000077">
    <property type="protein sequence ID" value="MBD2705860.1"/>
    <property type="molecule type" value="Genomic_DNA"/>
</dbReference>
<organism evidence="2 3">
    <name type="scientific">Spirosoma profusum</name>
    <dbReference type="NCBI Taxonomy" id="2771354"/>
    <lineage>
        <taxon>Bacteria</taxon>
        <taxon>Pseudomonadati</taxon>
        <taxon>Bacteroidota</taxon>
        <taxon>Cytophagia</taxon>
        <taxon>Cytophagales</taxon>
        <taxon>Cytophagaceae</taxon>
        <taxon>Spirosoma</taxon>
    </lineage>
</organism>
<keyword evidence="3" id="KW-1185">Reference proteome</keyword>
<comment type="caution">
    <text evidence="2">The sequence shown here is derived from an EMBL/GenBank/DDBJ whole genome shotgun (WGS) entry which is preliminary data.</text>
</comment>
<feature type="compositionally biased region" description="Basic and acidic residues" evidence="1">
    <location>
        <begin position="15"/>
        <end position="27"/>
    </location>
</feature>
<evidence type="ECO:0000313" key="3">
    <source>
        <dbReference type="Proteomes" id="UP000598820"/>
    </source>
</evidence>
<accession>A0A927AWQ6</accession>